<gene>
    <name evidence="3" type="ORF">DFH08DRAFT_791967</name>
</gene>
<evidence type="ECO:0000313" key="3">
    <source>
        <dbReference type="EMBL" id="KAJ7310783.1"/>
    </source>
</evidence>
<dbReference type="Proteomes" id="UP001218218">
    <property type="component" value="Unassembled WGS sequence"/>
</dbReference>
<sequence>MPESESTTENKSNLVVDHKPVLERTPMTSEDEGEENEPKSDEDENTDGMQTVQPNPDQPYGYPEVAQHNQHLASFFTERYHRSGNVKDLEAALQNNQATVEQTPKGHPALARYLQILAASFRDRYQRLGDVKDLKAALQHSQAAVEQTPVGHPDLARRLQNLAVSFRDRYRRSGDVKDLEAALQNNQAAVEHTPEGHPDLAGHLQNLAVSFRDQYRRSGDVKDLEAALQNNQAAVEQTPEGHPDLAGHLHSLAVSFTDRYQRFGDVKDLEAARQNSQAAVEQTPEGHPDLAGYLQNLAMLFTHQYQRSGDMMDLNSALQHNQAAVEKTPEGHPALASCLQHLAASFRDRYQRSGDVKDLEAALQNAQAAVEQTPEGHPDLASRLQNLAASFTHRYRRSGDVKDLEAALQNDQAAVEQTPEGHPDLASRLQNLAASFTHRYQRSGDVKDLEAALQNDQAAVEQTPEGHPDLASRLQNLATSFRDRYQRSGDVKDLEAALQNDQAAVEQTPEGHPDVASRLQNLAESFRDQYQRSGDVKDLEAALQNDQAAVEQTPEGHPALARRLHGLATSFRDQYQRSGDVKDLEAALQNAQAAVEQTPEGHPALTSRLQNLAASFSDQYQRSGDVKDLEAAFSSYSDSFQSNSSDLVASWHSAFDWASLAKVHRPSDIPRAYSAAFNLLSEILWIGSPISARQDVNMRINVSQGTSDAIHGCIDSSNLQLAIEILEQGLGTTFQQLLQLKATLDFLPQEDADKLKLLSADLYSGKAEHPQRVAADRNSLINEIRNRPGLENFLHPKPYRDLCQVSEHGPLVILNSHHDHCDSIILLNPASDPLHLALPLVSVDCLKAQRSLLRDLIKGRNVRSRELPQARLYGYREGIEAGLDSFLSWVWTCIVQPIYLALNANGITSGRLWWCPTGDFTGLPLHAADSADQFIQSYTPTLGALLEANAKALSEDLPCIGLVGVTHTGPRRDQELPGVEEEITKITFIAGDQYQVQSLIGENTTVDSVKKTLNDCSWIHLACHGEQNIMEPPKSCLQLYGGTLELETILQMSLPKAEFVFLAACQTAKGDAALINESFHLGGGFIAAGFQGAIATMWSMMDEDGPVVAETVYSHLLGSGQRPQASEAAKALQLAVRKMRDAGVPYERWVPFIHLGI</sequence>
<dbReference type="PANTHER" id="PTHR19959:SF119">
    <property type="entry name" value="FUNGAL LIPASE-LIKE DOMAIN-CONTAINING PROTEIN"/>
    <property type="match status" value="1"/>
</dbReference>
<keyword evidence="4" id="KW-1185">Reference proteome</keyword>
<name>A0AAD6Z7C2_9AGAR</name>
<feature type="non-terminal residue" evidence="3">
    <location>
        <position position="1157"/>
    </location>
</feature>
<feature type="compositionally biased region" description="Polar residues" evidence="1">
    <location>
        <begin position="1"/>
        <end position="13"/>
    </location>
</feature>
<dbReference type="EMBL" id="JARIHO010000077">
    <property type="protein sequence ID" value="KAJ7310783.1"/>
    <property type="molecule type" value="Genomic_DNA"/>
</dbReference>
<dbReference type="Pfam" id="PF12770">
    <property type="entry name" value="CHAT"/>
    <property type="match status" value="1"/>
</dbReference>
<dbReference type="InterPro" id="IPR024983">
    <property type="entry name" value="CHAT_dom"/>
</dbReference>
<evidence type="ECO:0000313" key="4">
    <source>
        <dbReference type="Proteomes" id="UP001218218"/>
    </source>
</evidence>
<dbReference type="PANTHER" id="PTHR19959">
    <property type="entry name" value="KINESIN LIGHT CHAIN"/>
    <property type="match status" value="1"/>
</dbReference>
<feature type="domain" description="CHAT" evidence="2">
    <location>
        <begin position="887"/>
        <end position="1156"/>
    </location>
</feature>
<feature type="region of interest" description="Disordered" evidence="1">
    <location>
        <begin position="1"/>
        <end position="61"/>
    </location>
</feature>
<accession>A0AAD6Z7C2</accession>
<organism evidence="3 4">
    <name type="scientific">Mycena albidolilacea</name>
    <dbReference type="NCBI Taxonomy" id="1033008"/>
    <lineage>
        <taxon>Eukaryota</taxon>
        <taxon>Fungi</taxon>
        <taxon>Dikarya</taxon>
        <taxon>Basidiomycota</taxon>
        <taxon>Agaricomycotina</taxon>
        <taxon>Agaricomycetes</taxon>
        <taxon>Agaricomycetidae</taxon>
        <taxon>Agaricales</taxon>
        <taxon>Marasmiineae</taxon>
        <taxon>Mycenaceae</taxon>
        <taxon>Mycena</taxon>
    </lineage>
</organism>
<reference evidence="3" key="1">
    <citation type="submission" date="2023-03" db="EMBL/GenBank/DDBJ databases">
        <title>Massive genome expansion in bonnet fungi (Mycena s.s.) driven by repeated elements and novel gene families across ecological guilds.</title>
        <authorList>
            <consortium name="Lawrence Berkeley National Laboratory"/>
            <person name="Harder C.B."/>
            <person name="Miyauchi S."/>
            <person name="Viragh M."/>
            <person name="Kuo A."/>
            <person name="Thoen E."/>
            <person name="Andreopoulos B."/>
            <person name="Lu D."/>
            <person name="Skrede I."/>
            <person name="Drula E."/>
            <person name="Henrissat B."/>
            <person name="Morin E."/>
            <person name="Kohler A."/>
            <person name="Barry K."/>
            <person name="LaButti K."/>
            <person name="Morin E."/>
            <person name="Salamov A."/>
            <person name="Lipzen A."/>
            <person name="Mereny Z."/>
            <person name="Hegedus B."/>
            <person name="Baldrian P."/>
            <person name="Stursova M."/>
            <person name="Weitz H."/>
            <person name="Taylor A."/>
            <person name="Grigoriev I.V."/>
            <person name="Nagy L.G."/>
            <person name="Martin F."/>
            <person name="Kauserud H."/>
        </authorList>
    </citation>
    <scope>NUCLEOTIDE SEQUENCE</scope>
    <source>
        <strain evidence="3">CBHHK002</strain>
    </source>
</reference>
<evidence type="ECO:0000259" key="2">
    <source>
        <dbReference type="Pfam" id="PF12770"/>
    </source>
</evidence>
<proteinExistence type="predicted"/>
<protein>
    <submittedName>
        <fullName evidence="3">CHAT domain-containing protein</fullName>
    </submittedName>
</protein>
<feature type="compositionally biased region" description="Acidic residues" evidence="1">
    <location>
        <begin position="29"/>
        <end position="46"/>
    </location>
</feature>
<dbReference type="Gene3D" id="1.20.120.660">
    <property type="entry name" value="IL-4 antagonist (De novo design) like domain"/>
    <property type="match status" value="5"/>
</dbReference>
<evidence type="ECO:0000256" key="1">
    <source>
        <dbReference type="SAM" id="MobiDB-lite"/>
    </source>
</evidence>
<comment type="caution">
    <text evidence="3">The sequence shown here is derived from an EMBL/GenBank/DDBJ whole genome shotgun (WGS) entry which is preliminary data.</text>
</comment>
<dbReference type="AlphaFoldDB" id="A0AAD6Z7C2"/>